<gene>
    <name evidence="9" type="ORF">apy_09460</name>
</gene>
<dbReference type="SUPFAM" id="SSF55424">
    <property type="entry name" value="FAD/NAD-linked reductases, dimerisation (C-terminal) domain"/>
    <property type="match status" value="1"/>
</dbReference>
<keyword evidence="6" id="KW-0676">Redox-active center</keyword>
<dbReference type="Pfam" id="PF02852">
    <property type="entry name" value="Pyr_redox_dim"/>
    <property type="match status" value="1"/>
</dbReference>
<dbReference type="EC" id="1.8.1.4" evidence="6"/>
<dbReference type="PANTHER" id="PTHR22912">
    <property type="entry name" value="DISULFIDE OXIDOREDUCTASE"/>
    <property type="match status" value="1"/>
</dbReference>
<comment type="catalytic activity">
    <reaction evidence="6">
        <text>N(6)-[(R)-dihydrolipoyl]-L-lysyl-[protein] + NAD(+) = N(6)-[(R)-lipoyl]-L-lysyl-[protein] + NADH + H(+)</text>
        <dbReference type="Rhea" id="RHEA:15045"/>
        <dbReference type="Rhea" id="RHEA-COMP:10474"/>
        <dbReference type="Rhea" id="RHEA-COMP:10475"/>
        <dbReference type="ChEBI" id="CHEBI:15378"/>
        <dbReference type="ChEBI" id="CHEBI:57540"/>
        <dbReference type="ChEBI" id="CHEBI:57945"/>
        <dbReference type="ChEBI" id="CHEBI:83099"/>
        <dbReference type="ChEBI" id="CHEBI:83100"/>
        <dbReference type="EC" id="1.8.1.4"/>
    </reaction>
</comment>
<comment type="similarity">
    <text evidence="1 6">Belongs to the class-I pyridine nucleotide-disulfide oxidoreductase family.</text>
</comment>
<dbReference type="AlphaFoldDB" id="A0A401H9V6"/>
<dbReference type="PIRSF" id="PIRSF000350">
    <property type="entry name" value="Mercury_reductase_MerA"/>
    <property type="match status" value="1"/>
</dbReference>
<evidence type="ECO:0000313" key="10">
    <source>
        <dbReference type="Proteomes" id="UP000291213"/>
    </source>
</evidence>
<dbReference type="Gene3D" id="3.30.390.30">
    <property type="match status" value="1"/>
</dbReference>
<dbReference type="PRINTS" id="PR00368">
    <property type="entry name" value="FADPNR"/>
</dbReference>
<keyword evidence="2 6" id="KW-0285">Flavoprotein</keyword>
<evidence type="ECO:0000259" key="8">
    <source>
        <dbReference type="Pfam" id="PF07992"/>
    </source>
</evidence>
<name>A0A401H9V6_AERPX</name>
<accession>A0A401H9V6</accession>
<dbReference type="PANTHER" id="PTHR22912:SF151">
    <property type="entry name" value="DIHYDROLIPOYL DEHYDROGENASE, MITOCHONDRIAL"/>
    <property type="match status" value="1"/>
</dbReference>
<dbReference type="InterPro" id="IPR004099">
    <property type="entry name" value="Pyr_nucl-diS_OxRdtase_dimer"/>
</dbReference>
<dbReference type="PRINTS" id="PR00411">
    <property type="entry name" value="PNDRDTASEI"/>
</dbReference>
<organism evidence="9 10">
    <name type="scientific">Aeropyrum pernix</name>
    <dbReference type="NCBI Taxonomy" id="56636"/>
    <lineage>
        <taxon>Archaea</taxon>
        <taxon>Thermoproteota</taxon>
        <taxon>Thermoprotei</taxon>
        <taxon>Desulfurococcales</taxon>
        <taxon>Desulfurococcaceae</taxon>
        <taxon>Aeropyrum</taxon>
    </lineage>
</organism>
<dbReference type="InterPro" id="IPR023753">
    <property type="entry name" value="FAD/NAD-binding_dom"/>
</dbReference>
<sequence>MGGLERFDLVVVGGGPGGYPAAVRAAQEGLNVALVEMDSLGGECTNYGCIPTKALLHPAGLVASLARLKFVKDSVDVDFKGLMEWVDSVVKGVSNGVSTLLKGYGVEVVKGRARIGPGVVEVDGSGSIGYSKLVLALGTSPASIPGLEPDGEVVHNNRTILGLRRKPGRMLIVGGGYIGVEYATAMARLGVEVTIVELLDRLLPNMQRDFSRVVERRLRAEGVKIHTKSKVEAVERRERYAVVEVSGVGKMEYDTILVAVGRRPNTRDVGLEKLGVKLDKAGYIQVDGATLETGVPGVYASGDVTGPPLLAHRAFLQAVVAAERAAGDSSAAFDAKAVPAVVYTDPELATVGLTLEEARAAGVDAAETRLPLASLPKVGAIEGCRECFAKVVYDRSSHTILGFHVAAPHASEIIAEAALAIEMGATLEDLALTIHPHPSVSETLKEVAELALERPIHYILRKGGARR</sequence>
<keyword evidence="4 6" id="KW-0560">Oxidoreductase</keyword>
<feature type="domain" description="FAD/NAD(P)-binding" evidence="8">
    <location>
        <begin position="7"/>
        <end position="318"/>
    </location>
</feature>
<dbReference type="InterPro" id="IPR006258">
    <property type="entry name" value="Lipoamide_DH"/>
</dbReference>
<evidence type="ECO:0000256" key="4">
    <source>
        <dbReference type="ARBA" id="ARBA00023002"/>
    </source>
</evidence>
<dbReference type="InterPro" id="IPR036188">
    <property type="entry name" value="FAD/NAD-bd_sf"/>
</dbReference>
<proteinExistence type="inferred from homology"/>
<dbReference type="SUPFAM" id="SSF51905">
    <property type="entry name" value="FAD/NAD(P)-binding domain"/>
    <property type="match status" value="1"/>
</dbReference>
<comment type="cofactor">
    <cofactor evidence="6">
        <name>FAD</name>
        <dbReference type="ChEBI" id="CHEBI:57692"/>
    </cofactor>
    <text evidence="6">Binds 1 FAD per subunit.</text>
</comment>
<evidence type="ECO:0000256" key="5">
    <source>
        <dbReference type="ARBA" id="ARBA00023027"/>
    </source>
</evidence>
<comment type="miscellaneous">
    <text evidence="6">The active site is a redox-active disulfide bond.</text>
</comment>
<evidence type="ECO:0000259" key="7">
    <source>
        <dbReference type="Pfam" id="PF02852"/>
    </source>
</evidence>
<evidence type="ECO:0000256" key="3">
    <source>
        <dbReference type="ARBA" id="ARBA00022827"/>
    </source>
</evidence>
<keyword evidence="5 6" id="KW-0520">NAD</keyword>
<dbReference type="EMBL" id="BDMD01000048">
    <property type="protein sequence ID" value="GBF09221.1"/>
    <property type="molecule type" value="Genomic_DNA"/>
</dbReference>
<evidence type="ECO:0000256" key="2">
    <source>
        <dbReference type="ARBA" id="ARBA00022630"/>
    </source>
</evidence>
<dbReference type="Gene3D" id="3.50.50.60">
    <property type="entry name" value="FAD/NAD(P)-binding domain"/>
    <property type="match status" value="2"/>
</dbReference>
<dbReference type="Pfam" id="PF07992">
    <property type="entry name" value="Pyr_redox_2"/>
    <property type="match status" value="1"/>
</dbReference>
<dbReference type="InterPro" id="IPR001100">
    <property type="entry name" value="Pyr_nuc-diS_OxRdtase"/>
</dbReference>
<comment type="caution">
    <text evidence="9">The sequence shown here is derived from an EMBL/GenBank/DDBJ whole genome shotgun (WGS) entry which is preliminary data.</text>
</comment>
<reference evidence="9 10" key="1">
    <citation type="submission" date="2017-02" db="EMBL/GenBank/DDBJ databases">
        <title>isolation and characterization of a novel temperate virus Aeropyrum globular virus 1 infecting hyperthermophilic archaeon Aeropyrum.</title>
        <authorList>
            <person name="Yumiya M."/>
            <person name="Yoshida T."/>
            <person name="Sako Y."/>
        </authorList>
    </citation>
    <scope>NUCLEOTIDE SEQUENCE [LARGE SCALE GENOMIC DNA]</scope>
    <source>
        <strain evidence="9 10">YK1-12-2013</strain>
    </source>
</reference>
<protein>
    <recommendedName>
        <fullName evidence="6">Dihydrolipoyl dehydrogenase</fullName>
        <ecNumber evidence="6">1.8.1.4</ecNumber>
    </recommendedName>
</protein>
<dbReference type="InterPro" id="IPR016156">
    <property type="entry name" value="FAD/NAD-linked_Rdtase_dimer_sf"/>
</dbReference>
<feature type="domain" description="Pyridine nucleotide-disulphide oxidoreductase dimerisation" evidence="7">
    <location>
        <begin position="338"/>
        <end position="447"/>
    </location>
</feature>
<dbReference type="GO" id="GO:0005737">
    <property type="term" value="C:cytoplasm"/>
    <property type="evidence" value="ECO:0007669"/>
    <property type="project" value="UniProtKB-ARBA"/>
</dbReference>
<evidence type="ECO:0000256" key="6">
    <source>
        <dbReference type="RuleBase" id="RU003692"/>
    </source>
</evidence>
<dbReference type="Proteomes" id="UP000291213">
    <property type="component" value="Unassembled WGS sequence"/>
</dbReference>
<dbReference type="InterPro" id="IPR050151">
    <property type="entry name" value="Class-I_Pyr_Nuc-Dis_Oxidored"/>
</dbReference>
<evidence type="ECO:0000313" key="9">
    <source>
        <dbReference type="EMBL" id="GBF09221.1"/>
    </source>
</evidence>
<dbReference type="GO" id="GO:0006103">
    <property type="term" value="P:2-oxoglutarate metabolic process"/>
    <property type="evidence" value="ECO:0007669"/>
    <property type="project" value="TreeGrafter"/>
</dbReference>
<keyword evidence="3 6" id="KW-0274">FAD</keyword>
<dbReference type="FunFam" id="3.30.390.30:FF:000001">
    <property type="entry name" value="Dihydrolipoyl dehydrogenase"/>
    <property type="match status" value="1"/>
</dbReference>
<evidence type="ECO:0000256" key="1">
    <source>
        <dbReference type="ARBA" id="ARBA00007532"/>
    </source>
</evidence>
<dbReference type="GO" id="GO:0004148">
    <property type="term" value="F:dihydrolipoyl dehydrogenase (NADH) activity"/>
    <property type="evidence" value="ECO:0007669"/>
    <property type="project" value="UniProtKB-EC"/>
</dbReference>
<dbReference type="GO" id="GO:0050660">
    <property type="term" value="F:flavin adenine dinucleotide binding"/>
    <property type="evidence" value="ECO:0007669"/>
    <property type="project" value="InterPro"/>
</dbReference>
<dbReference type="NCBIfam" id="TIGR01350">
    <property type="entry name" value="lipoamide_DH"/>
    <property type="match status" value="1"/>
</dbReference>